<dbReference type="Gene3D" id="3.40.50.360">
    <property type="match status" value="1"/>
</dbReference>
<dbReference type="EMBL" id="BKAM01000071">
    <property type="protein sequence ID" value="GEP73379.1"/>
    <property type="molecule type" value="Genomic_DNA"/>
</dbReference>
<dbReference type="SUPFAM" id="SSF52218">
    <property type="entry name" value="Flavoproteins"/>
    <property type="match status" value="1"/>
</dbReference>
<dbReference type="Pfam" id="PF12724">
    <property type="entry name" value="Flavodoxin_5"/>
    <property type="match status" value="1"/>
</dbReference>
<organism evidence="2 3">
    <name type="scientific">Lentilactobacillus rapi</name>
    <dbReference type="NCBI Taxonomy" id="481723"/>
    <lineage>
        <taxon>Bacteria</taxon>
        <taxon>Bacillati</taxon>
        <taxon>Bacillota</taxon>
        <taxon>Bacilli</taxon>
        <taxon>Lactobacillales</taxon>
        <taxon>Lactobacillaceae</taxon>
        <taxon>Lentilactobacillus</taxon>
    </lineage>
</organism>
<accession>A0A512PQA0</accession>
<feature type="domain" description="Flavodoxin" evidence="1">
    <location>
        <begin position="4"/>
        <end position="137"/>
    </location>
</feature>
<evidence type="ECO:0000313" key="3">
    <source>
        <dbReference type="Proteomes" id="UP000321569"/>
    </source>
</evidence>
<dbReference type="InterPro" id="IPR026816">
    <property type="entry name" value="Flavodoxin_dom"/>
</dbReference>
<dbReference type="PANTHER" id="PTHR38030">
    <property type="entry name" value="PROTOPORPHYRINOGEN IX DEHYDROGENASE [MENAQUINONE]"/>
    <property type="match status" value="1"/>
</dbReference>
<dbReference type="PANTHER" id="PTHR38030:SF2">
    <property type="entry name" value="PROTOPORPHYRINOGEN IX DEHYDROGENASE [QUINONE]"/>
    <property type="match status" value="1"/>
</dbReference>
<dbReference type="AlphaFoldDB" id="A0A512PQA0"/>
<dbReference type="GO" id="GO:0006783">
    <property type="term" value="P:heme biosynthetic process"/>
    <property type="evidence" value="ECO:0007669"/>
    <property type="project" value="TreeGrafter"/>
</dbReference>
<evidence type="ECO:0000313" key="2">
    <source>
        <dbReference type="EMBL" id="GEP73379.1"/>
    </source>
</evidence>
<dbReference type="Proteomes" id="UP000321569">
    <property type="component" value="Unassembled WGS sequence"/>
</dbReference>
<protein>
    <submittedName>
        <fullName evidence="2">Flavodoxin</fullName>
    </submittedName>
</protein>
<comment type="caution">
    <text evidence="2">The sequence shown here is derived from an EMBL/GenBank/DDBJ whole genome shotgun (WGS) entry which is preliminary data.</text>
</comment>
<dbReference type="STRING" id="1423795.FD12_GL000864"/>
<dbReference type="GO" id="GO:0010181">
    <property type="term" value="F:FMN binding"/>
    <property type="evidence" value="ECO:0007669"/>
    <property type="project" value="TreeGrafter"/>
</dbReference>
<dbReference type="RefSeq" id="WP_056981354.1">
    <property type="nucleotide sequence ID" value="NZ_BKAM01000071.1"/>
</dbReference>
<name>A0A512PQA0_9LACO</name>
<dbReference type="InterPro" id="IPR029039">
    <property type="entry name" value="Flavoprotein-like_sf"/>
</dbReference>
<dbReference type="InterPro" id="IPR052200">
    <property type="entry name" value="Protoporphyrinogen_IX_DH"/>
</dbReference>
<dbReference type="OrthoDB" id="2146857at2"/>
<proteinExistence type="predicted"/>
<sequence>MRTLILFATKYGTADKCAHLLKCQLDGEVTIQPIDAAESLNGYDTVVIGGSIYMGKLQPTVIRFCRQNQALLLKKKLALYLCCLTRDPSAAFFKKYFPQSLLDHAVEVASFGGEVDFDRLNFLYRMMMKLLMRTKDFEKNYRDPGLLTDEIEKMAKALNQIES</sequence>
<reference evidence="2 3" key="1">
    <citation type="submission" date="2019-07" db="EMBL/GenBank/DDBJ databases">
        <title>Whole genome shotgun sequence of Lactobacillus rapi NBRC 109618.</title>
        <authorList>
            <person name="Hosoyama A."/>
            <person name="Uohara A."/>
            <person name="Ohji S."/>
            <person name="Ichikawa N."/>
        </authorList>
    </citation>
    <scope>NUCLEOTIDE SEQUENCE [LARGE SCALE GENOMIC DNA]</scope>
    <source>
        <strain evidence="2 3">NBRC 109618</strain>
    </source>
</reference>
<gene>
    <name evidence="2" type="ORF">LRA02_22470</name>
</gene>
<evidence type="ECO:0000259" key="1">
    <source>
        <dbReference type="Pfam" id="PF12724"/>
    </source>
</evidence>
<dbReference type="GO" id="GO:0070819">
    <property type="term" value="F:menaquinone-dependent protoporphyrinogen oxidase activity"/>
    <property type="evidence" value="ECO:0007669"/>
    <property type="project" value="TreeGrafter"/>
</dbReference>